<keyword evidence="3" id="KW-1185">Reference proteome</keyword>
<feature type="region of interest" description="Disordered" evidence="1">
    <location>
        <begin position="357"/>
        <end position="402"/>
    </location>
</feature>
<evidence type="ECO:0000313" key="2">
    <source>
        <dbReference type="EMBL" id="PGH14907.1"/>
    </source>
</evidence>
<dbReference type="AlphaFoldDB" id="A0A2B7Y2H1"/>
<dbReference type="EMBL" id="PDNB01000030">
    <property type="protein sequence ID" value="PGH14907.1"/>
    <property type="molecule type" value="Genomic_DNA"/>
</dbReference>
<feature type="compositionally biased region" description="Polar residues" evidence="1">
    <location>
        <begin position="367"/>
        <end position="395"/>
    </location>
</feature>
<dbReference type="Proteomes" id="UP000223968">
    <property type="component" value="Unassembled WGS sequence"/>
</dbReference>
<dbReference type="STRING" id="1447875.A0A2B7Y2H1"/>
<accession>A0A2B7Y2H1</accession>
<feature type="compositionally biased region" description="Polar residues" evidence="1">
    <location>
        <begin position="546"/>
        <end position="555"/>
    </location>
</feature>
<proteinExistence type="predicted"/>
<feature type="compositionally biased region" description="Low complexity" evidence="1">
    <location>
        <begin position="528"/>
        <end position="539"/>
    </location>
</feature>
<protein>
    <submittedName>
        <fullName evidence="2">Uncharacterized protein</fullName>
    </submittedName>
</protein>
<name>A0A2B7Y2H1_9EURO</name>
<gene>
    <name evidence="2" type="ORF">AJ79_02770</name>
</gene>
<evidence type="ECO:0000256" key="1">
    <source>
        <dbReference type="SAM" id="MobiDB-lite"/>
    </source>
</evidence>
<dbReference type="OrthoDB" id="4186128at2759"/>
<feature type="region of interest" description="Disordered" evidence="1">
    <location>
        <begin position="1"/>
        <end position="67"/>
    </location>
</feature>
<sequence>MESENAASMNDAHGPSGPQQETQSNEPAAAGGTKRAGQNDLPNEKQKKPRANPKPRANSTAVKKNLPEEAPKRIASLQSQCSHYKAKAQRLKESNEGFRNDILSLHKKHEWLGGTLRLISPNLQGISDTNPCIANNGFLRRATVFYENSALRFLTLATCLLKPLSGGAAAERLHSLIEIMATAGNLMLSLRQQNYHVVSCYHDSTEIDSQRFNRDSKLMDPHSAMRLKPDDRRLDGIEVNFVIQPAIIARWFEGQGKIIRSKVWAKAVVWVDGPKQIRAKEPDGEKCIGVSGTGKEAWSITHDADNPNRSPLNRMQQPFSADATAQSRATHAMLPPSGTNGFQATPTDVFSRKNKPDKIAPNGLGGQATSVKVSVKTPRSNPTQEVPEKSMTTFETGERDMCPMAETLPRSAFIRKAKKSNSFSDPGSEYDSTGDYAPSECNEAEEVLVQKASPRKSGHRKNKKKDKKRAQSQSQHLAKHDMSHSTSTPEKTRSVDNSCKDTETGYRLKPIEPGEEEVSQDFNLSPNTTRSSRSESISEPAAGSSVEKQSQQKPSSNDREK</sequence>
<feature type="region of interest" description="Disordered" evidence="1">
    <location>
        <begin position="418"/>
        <end position="561"/>
    </location>
</feature>
<feature type="compositionally biased region" description="Basic residues" evidence="1">
    <location>
        <begin position="453"/>
        <end position="470"/>
    </location>
</feature>
<comment type="caution">
    <text evidence="2">The sequence shown here is derived from an EMBL/GenBank/DDBJ whole genome shotgun (WGS) entry which is preliminary data.</text>
</comment>
<feature type="compositionally biased region" description="Polar residues" evidence="1">
    <location>
        <begin position="17"/>
        <end position="26"/>
    </location>
</feature>
<reference evidence="2 3" key="1">
    <citation type="submission" date="2017-10" db="EMBL/GenBank/DDBJ databases">
        <title>Comparative genomics in systemic dimorphic fungi from Ajellomycetaceae.</title>
        <authorList>
            <person name="Munoz J.F."/>
            <person name="Mcewen J.G."/>
            <person name="Clay O.K."/>
            <person name="Cuomo C.A."/>
        </authorList>
    </citation>
    <scope>NUCLEOTIDE SEQUENCE [LARGE SCALE GENOMIC DNA]</scope>
    <source>
        <strain evidence="2 3">UAMH5409</strain>
    </source>
</reference>
<evidence type="ECO:0000313" key="3">
    <source>
        <dbReference type="Proteomes" id="UP000223968"/>
    </source>
</evidence>
<organism evidence="2 3">
    <name type="scientific">Helicocarpus griseus UAMH5409</name>
    <dbReference type="NCBI Taxonomy" id="1447875"/>
    <lineage>
        <taxon>Eukaryota</taxon>
        <taxon>Fungi</taxon>
        <taxon>Dikarya</taxon>
        <taxon>Ascomycota</taxon>
        <taxon>Pezizomycotina</taxon>
        <taxon>Eurotiomycetes</taxon>
        <taxon>Eurotiomycetidae</taxon>
        <taxon>Onygenales</taxon>
        <taxon>Ajellomycetaceae</taxon>
        <taxon>Helicocarpus</taxon>
    </lineage>
</organism>
<feature type="compositionally biased region" description="Basic and acidic residues" evidence="1">
    <location>
        <begin position="490"/>
        <end position="512"/>
    </location>
</feature>